<accession>A0A0H3A5X1</accession>
<dbReference type="HOGENOM" id="CLU_144755_0_0_11"/>
<name>A0A0H3A5X1_MYCA1</name>
<dbReference type="Proteomes" id="UP000001574">
    <property type="component" value="Chromosome"/>
</dbReference>
<dbReference type="KEGG" id="mav:MAV_3051"/>
<organism evidence="1 2">
    <name type="scientific">Mycobacterium avium (strain 104)</name>
    <dbReference type="NCBI Taxonomy" id="243243"/>
    <lineage>
        <taxon>Bacteria</taxon>
        <taxon>Bacillati</taxon>
        <taxon>Actinomycetota</taxon>
        <taxon>Actinomycetes</taxon>
        <taxon>Mycobacteriales</taxon>
        <taxon>Mycobacteriaceae</taxon>
        <taxon>Mycobacterium</taxon>
        <taxon>Mycobacterium avium complex (MAC)</taxon>
    </lineage>
</organism>
<sequence>MMKMPGSKRDRIASRDITFQLIQLTAAQRPRNPCPQKRIAGQVSSSDHDRDYRNLAVNRLRPSEIQWALNHDAVHGIAYAFKNPVAVAEATEDPGDDRKTYLIRVKRDDLANALDKINEWILDNPGPSGMQAYGFVRALSREGLTDRAIGDDDPR</sequence>
<proteinExistence type="predicted"/>
<dbReference type="AlphaFoldDB" id="A0A0H3A5X1"/>
<evidence type="ECO:0000313" key="2">
    <source>
        <dbReference type="Proteomes" id="UP000001574"/>
    </source>
</evidence>
<gene>
    <name evidence="1" type="ordered locus">MAV_3051</name>
</gene>
<dbReference type="EMBL" id="CP000479">
    <property type="protein sequence ID" value="ABK69325.1"/>
    <property type="molecule type" value="Genomic_DNA"/>
</dbReference>
<evidence type="ECO:0000313" key="1">
    <source>
        <dbReference type="EMBL" id="ABK69325.1"/>
    </source>
</evidence>
<reference evidence="1 2" key="1">
    <citation type="submission" date="2006-10" db="EMBL/GenBank/DDBJ databases">
        <authorList>
            <person name="Fleischmann R.D."/>
            <person name="Dodson R.J."/>
            <person name="Haft D.H."/>
            <person name="Merkel J.S."/>
            <person name="Nelson W.C."/>
            <person name="Fraser C.M."/>
        </authorList>
    </citation>
    <scope>NUCLEOTIDE SEQUENCE [LARGE SCALE GENOMIC DNA]</scope>
    <source>
        <strain evidence="1 2">104</strain>
    </source>
</reference>
<protein>
    <submittedName>
        <fullName evidence="1">Uncharacterized protein</fullName>
    </submittedName>
</protein>